<reference evidence="3 4" key="1">
    <citation type="journal article" date="2010" name="Stand. Genomic Sci.">
        <title>Complete genome sequence of Conexibacter woesei type strain (ID131577).</title>
        <authorList>
            <person name="Pukall R."/>
            <person name="Lapidus A."/>
            <person name="Glavina Del Rio T."/>
            <person name="Copeland A."/>
            <person name="Tice H."/>
            <person name="Cheng J.-F."/>
            <person name="Lucas S."/>
            <person name="Chen F."/>
            <person name="Nolan M."/>
            <person name="Bruce D."/>
            <person name="Goodwin L."/>
            <person name="Pitluck S."/>
            <person name="Mavromatis K."/>
            <person name="Ivanova N."/>
            <person name="Ovchinnikova G."/>
            <person name="Pati A."/>
            <person name="Chen A."/>
            <person name="Palaniappan K."/>
            <person name="Land M."/>
            <person name="Hauser L."/>
            <person name="Chang Y.-J."/>
            <person name="Jeffries C.D."/>
            <person name="Chain P."/>
            <person name="Meincke L."/>
            <person name="Sims D."/>
            <person name="Brettin T."/>
            <person name="Detter J.C."/>
            <person name="Rohde M."/>
            <person name="Goeker M."/>
            <person name="Bristow J."/>
            <person name="Eisen J.A."/>
            <person name="Markowitz V."/>
            <person name="Kyrpides N.C."/>
            <person name="Klenk H.-P."/>
            <person name="Hugenholtz P."/>
        </authorList>
    </citation>
    <scope>NUCLEOTIDE SEQUENCE [LARGE SCALE GENOMIC DNA]</scope>
    <source>
        <strain evidence="4">DSM 14684 / CIP 108061 / JCM 11494 / NBRC 100937 / ID131577</strain>
    </source>
</reference>
<keyword evidence="4" id="KW-1185">Reference proteome</keyword>
<dbReference type="NCBIfam" id="NF038128">
    <property type="entry name" value="choice_anch_J"/>
    <property type="match status" value="1"/>
</dbReference>
<dbReference type="Gene3D" id="2.60.120.200">
    <property type="match status" value="1"/>
</dbReference>
<proteinExistence type="predicted"/>
<feature type="region of interest" description="Disordered" evidence="1">
    <location>
        <begin position="403"/>
        <end position="427"/>
    </location>
</feature>
<dbReference type="STRING" id="469383.Cwoe_3358"/>
<dbReference type="eggNOG" id="ENOG5032VJB">
    <property type="taxonomic scope" value="Bacteria"/>
</dbReference>
<gene>
    <name evidence="3" type="ordered locus">Cwoe_3358</name>
</gene>
<feature type="region of interest" description="Disordered" evidence="1">
    <location>
        <begin position="494"/>
        <end position="535"/>
    </location>
</feature>
<dbReference type="AlphaFoldDB" id="D3FF59"/>
<evidence type="ECO:0000313" key="4">
    <source>
        <dbReference type="Proteomes" id="UP000008229"/>
    </source>
</evidence>
<feature type="compositionally biased region" description="Pro residues" evidence="1">
    <location>
        <begin position="523"/>
        <end position="534"/>
    </location>
</feature>
<sequence length="743" mass="76153" precursor="true">MGSKFRSWTAVAAAVGIAVLTGAAPGVAQADLSQNFDPGVGPGSAWAPAGWTGTNRSMPLGSNSWFQGNPPSNAGPFPAHEGVESSYIAVNYNSTTGGSGTISNWLITPQITTLSDGDDVSFYTRTAADATEYPDRLEVRVATGGTCSPGATATGLGDFTTLLLSVNPSLSTGVYPRAWTRYDVTLRGLPAGTSTGCIAFRYHVTSSGPVGSNGNYIGIDTFSFVDDVTPPAAPSLTGLSPASPGNVAEPRATGTAEDYATVRIYGDSSCSGPVLGSGTAAQLAAGGVAFDAAADATTTPYATATDGSDNVSPCSAAGSAYFYDATAPTTTDDVPAQWQTAPIEVRLAAGDGSGSGVAATYYTVGENPSVPTTASAVYDDAAPPLLGNGERIRYFSVDVAGNAETPRTSEPARVDQDAPTTTDDVTAATRPGDAVRLTAGDGSGSGVVATHYTVGADPQEPTTASSVYDGAAPPVLGAGERIRYFSVDVVGNAESPRSSAAVPVPPEPRTPEPRTPEPRTPEPRAPAPRTPAPPLVTLTERPAELTRGRAARIGFAVDPSVAAYECRLNNGQWDRCRSPFDLTGLRAGDHRVEIRGIAADGRSGPVTVHLFQANPYPPGISLAAETLRATRAGAVAARLGCSPREGEGRGRCIGTVRITYAATVKPRGGGRAARRVSTLAQAPIDLAAGATTTPRLTLSTAGRRALAAARDGRLDVRVVVQARDLAGNRTLISFARQLERAGR</sequence>
<reference evidence="4" key="2">
    <citation type="submission" date="2010-01" db="EMBL/GenBank/DDBJ databases">
        <title>The complete genome of Conexibacter woesei DSM 14684.</title>
        <authorList>
            <consortium name="US DOE Joint Genome Institute (JGI-PGF)"/>
            <person name="Lucas S."/>
            <person name="Copeland A."/>
            <person name="Lapidus A."/>
            <person name="Glavina del Rio T."/>
            <person name="Dalin E."/>
            <person name="Tice H."/>
            <person name="Bruce D."/>
            <person name="Goodwin L."/>
            <person name="Pitluck S."/>
            <person name="Kyrpides N."/>
            <person name="Mavromatis K."/>
            <person name="Ivanova N."/>
            <person name="Mikhailova N."/>
            <person name="Chertkov O."/>
            <person name="Brettin T."/>
            <person name="Detter J.C."/>
            <person name="Han C."/>
            <person name="Larimer F."/>
            <person name="Land M."/>
            <person name="Hauser L."/>
            <person name="Markowitz V."/>
            <person name="Cheng J.-F."/>
            <person name="Hugenholtz P."/>
            <person name="Woyke T."/>
            <person name="Wu D."/>
            <person name="Pukall R."/>
            <person name="Steenblock K."/>
            <person name="Schneider S."/>
            <person name="Klenk H.-P."/>
            <person name="Eisen J.A."/>
        </authorList>
    </citation>
    <scope>NUCLEOTIDE SEQUENCE [LARGE SCALE GENOMIC DNA]</scope>
    <source>
        <strain evidence="4">DSM 14684 / CIP 108061 / JCM 11494 / NBRC 100937 / ID131577</strain>
    </source>
</reference>
<evidence type="ECO:0000256" key="1">
    <source>
        <dbReference type="SAM" id="MobiDB-lite"/>
    </source>
</evidence>
<feature type="compositionally biased region" description="Polar residues" evidence="1">
    <location>
        <begin position="58"/>
        <end position="72"/>
    </location>
</feature>
<evidence type="ECO:0000313" key="3">
    <source>
        <dbReference type="EMBL" id="ADB51776.1"/>
    </source>
</evidence>
<protein>
    <submittedName>
        <fullName evidence="3">Uncharacterized protein</fullName>
    </submittedName>
</protein>
<keyword evidence="2" id="KW-0732">Signal</keyword>
<feature type="compositionally biased region" description="Basic and acidic residues" evidence="1">
    <location>
        <begin position="509"/>
        <end position="522"/>
    </location>
</feature>
<dbReference type="EMBL" id="CP001854">
    <property type="protein sequence ID" value="ADB51776.1"/>
    <property type="molecule type" value="Genomic_DNA"/>
</dbReference>
<name>D3FF59_CONWI</name>
<evidence type="ECO:0000256" key="2">
    <source>
        <dbReference type="SAM" id="SignalP"/>
    </source>
</evidence>
<feature type="signal peptide" evidence="2">
    <location>
        <begin position="1"/>
        <end position="30"/>
    </location>
</feature>
<dbReference type="HOGENOM" id="CLU_373731_0_0_11"/>
<organism evidence="3 4">
    <name type="scientific">Conexibacter woesei (strain DSM 14684 / CCUG 47730 / CIP 108061 / JCM 11494 / NBRC 100937 / ID131577)</name>
    <dbReference type="NCBI Taxonomy" id="469383"/>
    <lineage>
        <taxon>Bacteria</taxon>
        <taxon>Bacillati</taxon>
        <taxon>Actinomycetota</taxon>
        <taxon>Thermoleophilia</taxon>
        <taxon>Solirubrobacterales</taxon>
        <taxon>Conexibacteraceae</taxon>
        <taxon>Conexibacter</taxon>
    </lineage>
</organism>
<feature type="chain" id="PRO_5003043447" evidence="2">
    <location>
        <begin position="31"/>
        <end position="743"/>
    </location>
</feature>
<dbReference type="Proteomes" id="UP000008229">
    <property type="component" value="Chromosome"/>
</dbReference>
<accession>D3FF59</accession>
<feature type="region of interest" description="Disordered" evidence="1">
    <location>
        <begin position="58"/>
        <end position="78"/>
    </location>
</feature>
<dbReference type="KEGG" id="cwo:Cwoe_3358"/>
<feature type="compositionally biased region" description="Low complexity" evidence="1">
    <location>
        <begin position="417"/>
        <end position="427"/>
    </location>
</feature>